<dbReference type="OrthoDB" id="2384430at2759"/>
<proteinExistence type="predicted"/>
<dbReference type="Gene3D" id="1.25.40.10">
    <property type="entry name" value="Tetratricopeptide repeat domain"/>
    <property type="match status" value="1"/>
</dbReference>
<dbReference type="InterPro" id="IPR006597">
    <property type="entry name" value="Sel1-like"/>
</dbReference>
<dbReference type="SMART" id="SM00671">
    <property type="entry name" value="SEL1"/>
    <property type="match status" value="1"/>
</dbReference>
<organism evidence="1 2">
    <name type="scientific">Cetraspora pellucida</name>
    <dbReference type="NCBI Taxonomy" id="1433469"/>
    <lineage>
        <taxon>Eukaryota</taxon>
        <taxon>Fungi</taxon>
        <taxon>Fungi incertae sedis</taxon>
        <taxon>Mucoromycota</taxon>
        <taxon>Glomeromycotina</taxon>
        <taxon>Glomeromycetes</taxon>
        <taxon>Diversisporales</taxon>
        <taxon>Gigasporaceae</taxon>
        <taxon>Cetraspora</taxon>
    </lineage>
</organism>
<dbReference type="EMBL" id="CAJVQA010058465">
    <property type="protein sequence ID" value="CAG8827119.1"/>
    <property type="molecule type" value="Genomic_DNA"/>
</dbReference>
<evidence type="ECO:0000313" key="1">
    <source>
        <dbReference type="EMBL" id="CAG8827119.1"/>
    </source>
</evidence>
<evidence type="ECO:0000313" key="2">
    <source>
        <dbReference type="Proteomes" id="UP000789759"/>
    </source>
</evidence>
<gene>
    <name evidence="1" type="ORF">CPELLU_LOCUS20277</name>
</gene>
<comment type="caution">
    <text evidence="1">The sequence shown here is derived from an EMBL/GenBank/DDBJ whole genome shotgun (WGS) entry which is preliminary data.</text>
</comment>
<keyword evidence="2" id="KW-1185">Reference proteome</keyword>
<name>A0A9N9PJQ3_9GLOM</name>
<reference evidence="1" key="1">
    <citation type="submission" date="2021-06" db="EMBL/GenBank/DDBJ databases">
        <authorList>
            <person name="Kallberg Y."/>
            <person name="Tangrot J."/>
            <person name="Rosling A."/>
        </authorList>
    </citation>
    <scope>NUCLEOTIDE SEQUENCE</scope>
    <source>
        <strain evidence="1">FL966</strain>
    </source>
</reference>
<dbReference type="Proteomes" id="UP000789759">
    <property type="component" value="Unassembled WGS sequence"/>
</dbReference>
<feature type="non-terminal residue" evidence="1">
    <location>
        <position position="1"/>
    </location>
</feature>
<dbReference type="AlphaFoldDB" id="A0A9N9PJQ3"/>
<dbReference type="InterPro" id="IPR011990">
    <property type="entry name" value="TPR-like_helical_dom_sf"/>
</dbReference>
<protein>
    <submittedName>
        <fullName evidence="1">20873_t:CDS:1</fullName>
    </submittedName>
</protein>
<accession>A0A9N9PJQ3</accession>
<dbReference type="SUPFAM" id="SSF81901">
    <property type="entry name" value="HCP-like"/>
    <property type="match status" value="1"/>
</dbReference>
<sequence>YKGSEKKQKEFLKYLKLSADQGNEKAEYHLGKLYLKGSIVEADQEIGLSYLMLAALNDHVKAREFLNRKNIDI</sequence>